<sequence length="239" mass="26402">MPMKRDPDGRGGRGGKRAKVDQTMLEVSLAEGSLQDWGRAVLSEFDEVLVKEEKFSSVSDYIKDYIFSDGGIGYKTFVEAMEEAFPELHGIKYSTEVVPGSAVFKLWQFGFAPEYGNSGLAPLDDMRTLITLICSRGFKTNSDMAGVEKIVACLATEQMLGTPPTTEDIPGEIINAGSIMEVKGWKRINAAFFIAVAVMRRGLLEDMRGQPEVYSTFRAVFANVKDARNVEDAIFANRE</sequence>
<dbReference type="EMBL" id="CAUYUJ010001974">
    <property type="protein sequence ID" value="CAK0798575.1"/>
    <property type="molecule type" value="Genomic_DNA"/>
</dbReference>
<proteinExistence type="predicted"/>
<keyword evidence="2" id="KW-1185">Reference proteome</keyword>
<comment type="caution">
    <text evidence="1">The sequence shown here is derived from an EMBL/GenBank/DDBJ whole genome shotgun (WGS) entry which is preliminary data.</text>
</comment>
<name>A0ABN9PZN7_9DINO</name>
<feature type="non-terminal residue" evidence="1">
    <location>
        <position position="239"/>
    </location>
</feature>
<reference evidence="1" key="1">
    <citation type="submission" date="2023-10" db="EMBL/GenBank/DDBJ databases">
        <authorList>
            <person name="Chen Y."/>
            <person name="Shah S."/>
            <person name="Dougan E. K."/>
            <person name="Thang M."/>
            <person name="Chan C."/>
        </authorList>
    </citation>
    <scope>NUCLEOTIDE SEQUENCE [LARGE SCALE GENOMIC DNA]</scope>
</reference>
<protein>
    <submittedName>
        <fullName evidence="1">Uncharacterized protein</fullName>
    </submittedName>
</protein>
<accession>A0ABN9PZN7</accession>
<organism evidence="1 2">
    <name type="scientific">Prorocentrum cordatum</name>
    <dbReference type="NCBI Taxonomy" id="2364126"/>
    <lineage>
        <taxon>Eukaryota</taxon>
        <taxon>Sar</taxon>
        <taxon>Alveolata</taxon>
        <taxon>Dinophyceae</taxon>
        <taxon>Prorocentrales</taxon>
        <taxon>Prorocentraceae</taxon>
        <taxon>Prorocentrum</taxon>
    </lineage>
</organism>
<evidence type="ECO:0000313" key="1">
    <source>
        <dbReference type="EMBL" id="CAK0798575.1"/>
    </source>
</evidence>
<gene>
    <name evidence="1" type="ORF">PCOR1329_LOCUS7288</name>
</gene>
<dbReference type="Proteomes" id="UP001189429">
    <property type="component" value="Unassembled WGS sequence"/>
</dbReference>
<evidence type="ECO:0000313" key="2">
    <source>
        <dbReference type="Proteomes" id="UP001189429"/>
    </source>
</evidence>